<evidence type="ECO:0000313" key="3">
    <source>
        <dbReference type="EMBL" id="SEL16240.1"/>
    </source>
</evidence>
<dbReference type="Gene3D" id="1.20.120.20">
    <property type="entry name" value="Apolipoprotein"/>
    <property type="match status" value="1"/>
</dbReference>
<dbReference type="Pfam" id="PF05650">
    <property type="entry name" value="DUF802"/>
    <property type="match status" value="2"/>
</dbReference>
<reference evidence="4" key="1">
    <citation type="submission" date="2016-10" db="EMBL/GenBank/DDBJ databases">
        <authorList>
            <person name="Varghese N."/>
            <person name="Submissions S."/>
        </authorList>
    </citation>
    <scope>NUCLEOTIDE SEQUENCE [LARGE SCALE GENOMIC DNA]</scope>
    <source>
        <strain evidence="4">LMG 26416</strain>
    </source>
</reference>
<accession>A0A1H7MY90</accession>
<feature type="domain" description="DUF802" evidence="2">
    <location>
        <begin position="304"/>
        <end position="356"/>
    </location>
</feature>
<dbReference type="SUPFAM" id="SSF58113">
    <property type="entry name" value="Apolipoprotein A-I"/>
    <property type="match status" value="1"/>
</dbReference>
<dbReference type="InterPro" id="IPR008520">
    <property type="entry name" value="DUF802"/>
</dbReference>
<name>A0A1H7MY90_9BURK</name>
<evidence type="ECO:0000259" key="2">
    <source>
        <dbReference type="Pfam" id="PF05650"/>
    </source>
</evidence>
<keyword evidence="1" id="KW-1133">Transmembrane helix</keyword>
<proteinExistence type="predicted"/>
<feature type="transmembrane region" description="Helical" evidence="1">
    <location>
        <begin position="141"/>
        <end position="163"/>
    </location>
</feature>
<evidence type="ECO:0000313" key="4">
    <source>
        <dbReference type="Proteomes" id="UP000199120"/>
    </source>
</evidence>
<feature type="domain" description="DUF802" evidence="2">
    <location>
        <begin position="359"/>
        <end position="411"/>
    </location>
</feature>
<dbReference type="Proteomes" id="UP000199120">
    <property type="component" value="Unassembled WGS sequence"/>
</dbReference>
<dbReference type="STRING" id="416943.SAMN05445871_1470"/>
<protein>
    <recommendedName>
        <fullName evidence="2">DUF802 domain-containing protein</fullName>
    </recommendedName>
</protein>
<organism evidence="3 4">
    <name type="scientific">Paraburkholderia caballeronis</name>
    <dbReference type="NCBI Taxonomy" id="416943"/>
    <lineage>
        <taxon>Bacteria</taxon>
        <taxon>Pseudomonadati</taxon>
        <taxon>Pseudomonadota</taxon>
        <taxon>Betaproteobacteria</taxon>
        <taxon>Burkholderiales</taxon>
        <taxon>Burkholderiaceae</taxon>
        <taxon>Paraburkholderia</taxon>
    </lineage>
</organism>
<feature type="transmembrane region" description="Helical" evidence="1">
    <location>
        <begin position="14"/>
        <end position="34"/>
    </location>
</feature>
<dbReference type="InterPro" id="IPR016024">
    <property type="entry name" value="ARM-type_fold"/>
</dbReference>
<evidence type="ECO:0000256" key="1">
    <source>
        <dbReference type="SAM" id="Phobius"/>
    </source>
</evidence>
<keyword evidence="1" id="KW-0812">Transmembrane</keyword>
<dbReference type="SUPFAM" id="SSF48371">
    <property type="entry name" value="ARM repeat"/>
    <property type="match status" value="1"/>
</dbReference>
<feature type="transmembrane region" description="Helical" evidence="1">
    <location>
        <begin position="88"/>
        <end position="110"/>
    </location>
</feature>
<dbReference type="AlphaFoldDB" id="A0A1H7MY90"/>
<keyword evidence="4" id="KW-1185">Reference proteome</keyword>
<dbReference type="EMBL" id="FOAJ01000005">
    <property type="protein sequence ID" value="SEL16240.1"/>
    <property type="molecule type" value="Genomic_DNA"/>
</dbReference>
<sequence>MCWIGGGYLVANPLASAVTLLIGACYVAGAVELYRYRQATSTLAHALASLDTPPGGLADWLDRLHPGLRGAVRMRIEGARAALPGPALTPYLVGLLVLLGMLGTLLGMVATLRGTGTALDSAADLDAIRASLAAPVKGLGFAFGTSIAGVATSAMLGLLSALYRRERAEVTQRLDAKIATTLRVFSHAHQRDETFRLMQRQADAMPALVDRLQTMIATLEQQGAASNERQIASQQAFLDHAQTAYARLASSVGQSLKDSAADSARIAGAALAPVVEATMAGLARETAALHASVSQSVERHLDGLSSGFEATTKTVASTWTDALAQQRQSGETLVQQLRASLDQFAATFDQRSTDLVDRVSSRAETAVDRASTAWREALSQQQQSGEKLADDHRRALEAAAATFERHAASLLQTIDQSHANLQAELASRDEQRLAAWTDSLAATATMLRNDWQQTGEQAAAQQQQICDTLARTAQQITEQTHLHAAETIAEIARLVDAASEAPKAAADLMTELASRDEQRLAAWTDSLAAIATTLRNDWQQTGEQAAARQQQICDTLAKTAQQITEQTHQHAAETIAEISRLVDAASEAPKAAADLMTELASRDEQRLAAWTDSLAATATTLRNDWQQTGEQAAAQQQQICDTLAKTAQQITEQTHQHAAETIAEIARLVDAASEAPKAAADVIAELRANLADSMARDTAMLDERNRLLDTLGTLLDAVNHASTDQRTAIDALVSTSADLLERVGGRFGAQVDHGARRLDEVAAQMTGSAVEVASLGETFGAAVQRFGASNDKLVEHLQRIEAALDKSLARSDEQLAYYVAQAREVVDLSVLSQKQIIDDLQRLADSRASLGD</sequence>
<keyword evidence="1" id="KW-0472">Membrane</keyword>
<gene>
    <name evidence="3" type="ORF">SAMN05192542_105244</name>
</gene>